<name>A0A2P7EAY8_9SYNE</name>
<comment type="caution">
    <text evidence="1">The sequence shown here is derived from an EMBL/GenBank/DDBJ whole genome shotgun (WGS) entry which is preliminary data.</text>
</comment>
<dbReference type="EMBL" id="PXVC01000142">
    <property type="protein sequence ID" value="PSI00381.1"/>
    <property type="molecule type" value="Genomic_DNA"/>
</dbReference>
<keyword evidence="2" id="KW-1185">Reference proteome</keyword>
<protein>
    <submittedName>
        <fullName evidence="1">Uncharacterized protein</fullName>
    </submittedName>
</protein>
<sequence>MRLIFNCNRPELQEIQFYERLPKADHALRNFVHWQKDTDELVSDTPNQWYCHLANNCQFAWERLPALFNWLNQLPSSASIALLGWRRAFSVWRQPPVNLRPLQLALAPADLWNLPYPLPSGCVIQRSCVYLVHDIPETQLTACLGFSTPLAVFAEPILEYSFQPINLDVVVGHRDHQLAAQCQHWAWPWRQELECRRHSRWLAAWQAFEQGDAELALKLWRRGCCHSQAPLAKQFMDALRLFSYCQELQPAPVSVADLLKQASWKSLGCTLLGLKNPHE</sequence>
<accession>A0A2P7EAY8</accession>
<dbReference type="AlphaFoldDB" id="A0A2P7EAY8"/>
<proteinExistence type="predicted"/>
<dbReference type="RefSeq" id="WP_106501056.1">
    <property type="nucleotide sequence ID" value="NZ_PXVC01000142.1"/>
</dbReference>
<dbReference type="Proteomes" id="UP000240206">
    <property type="component" value="Unassembled WGS sequence"/>
</dbReference>
<organism evidence="1 2">
    <name type="scientific">Synechococcus lacustris str. Tous</name>
    <dbReference type="NCBI Taxonomy" id="1910958"/>
    <lineage>
        <taxon>Bacteria</taxon>
        <taxon>Bacillati</taxon>
        <taxon>Cyanobacteriota</taxon>
        <taxon>Cyanophyceae</taxon>
        <taxon>Synechococcales</taxon>
        <taxon>Synechococcaceae</taxon>
        <taxon>Synechococcus</taxon>
    </lineage>
</organism>
<reference evidence="2" key="1">
    <citation type="submission" date="2018-03" db="EMBL/GenBank/DDBJ databases">
        <title>Ecological and genomic features of two cosmopolitan and abundant freshwater picocyanobacteria.</title>
        <authorList>
            <person name="Cabello-Yeves P.J."/>
            <person name="Picazo A."/>
            <person name="Camacho A."/>
            <person name="Callieri C."/>
            <person name="Rosselli R."/>
            <person name="Roda-Garcia J."/>
            <person name="Coutinho F.H."/>
            <person name="Rodriguez-Valera F."/>
        </authorList>
    </citation>
    <scope>NUCLEOTIDE SEQUENCE [LARGE SCALE GENOMIC DNA]</scope>
    <source>
        <strain evidence="2">Tous</strain>
    </source>
</reference>
<gene>
    <name evidence="1" type="ORF">C7K08_13470</name>
</gene>
<evidence type="ECO:0000313" key="1">
    <source>
        <dbReference type="EMBL" id="PSI00381.1"/>
    </source>
</evidence>
<evidence type="ECO:0000313" key="2">
    <source>
        <dbReference type="Proteomes" id="UP000240206"/>
    </source>
</evidence>